<organism evidence="1 2">
    <name type="scientific">Paenibacillus thermoaerophilus</name>
    <dbReference type="NCBI Taxonomy" id="1215385"/>
    <lineage>
        <taxon>Bacteria</taxon>
        <taxon>Bacillati</taxon>
        <taxon>Bacillota</taxon>
        <taxon>Bacilli</taxon>
        <taxon>Bacillales</taxon>
        <taxon>Paenibacillaceae</taxon>
        <taxon>Paenibacillus</taxon>
    </lineage>
</organism>
<name>A0ABW2UWY3_9BACL</name>
<reference evidence="2" key="1">
    <citation type="journal article" date="2019" name="Int. J. Syst. Evol. Microbiol.">
        <title>The Global Catalogue of Microorganisms (GCM) 10K type strain sequencing project: providing services to taxonomists for standard genome sequencing and annotation.</title>
        <authorList>
            <consortium name="The Broad Institute Genomics Platform"/>
            <consortium name="The Broad Institute Genome Sequencing Center for Infectious Disease"/>
            <person name="Wu L."/>
            <person name="Ma J."/>
        </authorList>
    </citation>
    <scope>NUCLEOTIDE SEQUENCE [LARGE SCALE GENOMIC DNA]</scope>
    <source>
        <strain evidence="2">JCM 18657</strain>
    </source>
</reference>
<dbReference type="EMBL" id="JBHTGQ010000001">
    <property type="protein sequence ID" value="MFC7748379.1"/>
    <property type="molecule type" value="Genomic_DNA"/>
</dbReference>
<dbReference type="InterPro" id="IPR018679">
    <property type="entry name" value="DUF2161"/>
</dbReference>
<dbReference type="Proteomes" id="UP001596528">
    <property type="component" value="Unassembled WGS sequence"/>
</dbReference>
<dbReference type="RefSeq" id="WP_138789449.1">
    <property type="nucleotide sequence ID" value="NZ_JBHTGQ010000001.1"/>
</dbReference>
<sequence length="235" mass="26582">MAVAAETELYEPIKRYWEALGYEVKSEVNHCDLVAVRPEAEGALPVIVELKRSFTLPLVYQGMDRQKLSPYVYLAVEKPREARRGAGKRWSDAGRLCRKLGLGLLTVTFYKTRKPFVERLVDAGEPDEGGGARGRAVKRLLHEFRERSGDYNIGGSARRRLVTAYREQAIAIARLLSAEGPLRPREIRERLALGKAAAILQDNYYGWFERVERGVYRLSERGAGELPQYEGVTRG</sequence>
<protein>
    <submittedName>
        <fullName evidence="1">DUF2161 family putative PD-(D/E)XK-type phosphodiesterase</fullName>
    </submittedName>
</protein>
<comment type="caution">
    <text evidence="1">The sequence shown here is derived from an EMBL/GenBank/DDBJ whole genome shotgun (WGS) entry which is preliminary data.</text>
</comment>
<evidence type="ECO:0000313" key="2">
    <source>
        <dbReference type="Proteomes" id="UP001596528"/>
    </source>
</evidence>
<keyword evidence="2" id="KW-1185">Reference proteome</keyword>
<proteinExistence type="predicted"/>
<dbReference type="Pfam" id="PF09929">
    <property type="entry name" value="DUF2161"/>
    <property type="match status" value="1"/>
</dbReference>
<gene>
    <name evidence="1" type="ORF">ACFQWB_00270</name>
</gene>
<evidence type="ECO:0000313" key="1">
    <source>
        <dbReference type="EMBL" id="MFC7748379.1"/>
    </source>
</evidence>
<accession>A0ABW2UWY3</accession>